<gene>
    <name evidence="3" type="ORF">HK097_005979</name>
</gene>
<comment type="caution">
    <text evidence="3">The sequence shown here is derived from an EMBL/GenBank/DDBJ whole genome shotgun (WGS) entry which is preliminary data.</text>
</comment>
<keyword evidence="4" id="KW-1185">Reference proteome</keyword>
<keyword evidence="2" id="KW-1133">Transmembrane helix</keyword>
<name>A0AAD5SDR0_9FUNG</name>
<evidence type="ECO:0000256" key="1">
    <source>
        <dbReference type="SAM" id="MobiDB-lite"/>
    </source>
</evidence>
<proteinExistence type="predicted"/>
<dbReference type="AlphaFoldDB" id="A0AAD5SDR0"/>
<reference evidence="3" key="1">
    <citation type="submission" date="2020-05" db="EMBL/GenBank/DDBJ databases">
        <title>Phylogenomic resolution of chytrid fungi.</title>
        <authorList>
            <person name="Stajich J.E."/>
            <person name="Amses K."/>
            <person name="Simmons R."/>
            <person name="Seto K."/>
            <person name="Myers J."/>
            <person name="Bonds A."/>
            <person name="Quandt C.A."/>
            <person name="Barry K."/>
            <person name="Liu P."/>
            <person name="Grigoriev I."/>
            <person name="Longcore J.E."/>
            <person name="James T.Y."/>
        </authorList>
    </citation>
    <scope>NUCLEOTIDE SEQUENCE</scope>
    <source>
        <strain evidence="3">JEL0318</strain>
    </source>
</reference>
<protein>
    <submittedName>
        <fullName evidence="3">Uncharacterized protein</fullName>
    </submittedName>
</protein>
<feature type="transmembrane region" description="Helical" evidence="2">
    <location>
        <begin position="361"/>
        <end position="381"/>
    </location>
</feature>
<feature type="region of interest" description="Disordered" evidence="1">
    <location>
        <begin position="481"/>
        <end position="504"/>
    </location>
</feature>
<evidence type="ECO:0000313" key="4">
    <source>
        <dbReference type="Proteomes" id="UP001212841"/>
    </source>
</evidence>
<keyword evidence="2" id="KW-0472">Membrane</keyword>
<dbReference type="Proteomes" id="UP001212841">
    <property type="component" value="Unassembled WGS sequence"/>
</dbReference>
<evidence type="ECO:0000313" key="3">
    <source>
        <dbReference type="EMBL" id="KAJ3052613.1"/>
    </source>
</evidence>
<accession>A0AAD5SDR0</accession>
<evidence type="ECO:0000256" key="2">
    <source>
        <dbReference type="SAM" id="Phobius"/>
    </source>
</evidence>
<organism evidence="3 4">
    <name type="scientific">Rhizophlyctis rosea</name>
    <dbReference type="NCBI Taxonomy" id="64517"/>
    <lineage>
        <taxon>Eukaryota</taxon>
        <taxon>Fungi</taxon>
        <taxon>Fungi incertae sedis</taxon>
        <taxon>Chytridiomycota</taxon>
        <taxon>Chytridiomycota incertae sedis</taxon>
        <taxon>Chytridiomycetes</taxon>
        <taxon>Rhizophlyctidales</taxon>
        <taxon>Rhizophlyctidaceae</taxon>
        <taxon>Rhizophlyctis</taxon>
    </lineage>
</organism>
<sequence>MAHEYDIDFDEIVHVDWARDGEICCPALTDEAIKAPTPLHHTPILIDGISQNGDTSFSLPPHHLTRRVVSGHSPYVHGTTSLSSSYATVEVSTPTTTPGTFAFEDSFRTSGCGVILADDLRATGPGLTKEVIRKFVAGITGNAHQLVPYNVLNQVKRDGVPRSCSSFIFLFLFDSLDAFEGTDWERITKSLGEEGLDGKVLPLFEGGLLPGGSPLLADVPPLTSLPSSTPVIHNTFTGRIFTPSEVVALATPLRPRSPLLFTRPEFEPAAKRSPQPALRSTSPKVSSTFTKLRAKLQTATQHKVFTTAFRSSIASMWAAIKKEGIWDASVSPFRKTQKKQPVVAERQLERIALWEVTVTTLSLFFLGYLLCTVGSLIGAAVTSFGHKHKHTLVNNATAAMAIPTTTYTSVVVATQTTLATVTKTQWELATKIIETTPEPKPVVHIDGNGRPVTEIGSRQRANPSAQLGRIVSIGLGRALGKTSTAMPAPKEANAGGMSKKDDKRNATITKRPSTTYIAAPPLEMSGDSRSNTTSVTPFLMFDYSSLALKVLHGVNATAALVAHQSDILATEFVERFKRGAIVFRKKYDSILASLQMYLADARDWIFGVGDAGQGRRWAQGSPAQMKDDLKTAAKEPVNTDMEDGNVTLEKRGRAEKFMKRMKHFGGRQSSSSSFRQKWEDFKKRAGEVGEKGQIYTDRVRAGNWIWA</sequence>
<keyword evidence="2" id="KW-0812">Transmembrane</keyword>
<dbReference type="EMBL" id="JADGJD010000280">
    <property type="protein sequence ID" value="KAJ3052613.1"/>
    <property type="molecule type" value="Genomic_DNA"/>
</dbReference>